<organism evidence="3 4">
    <name type="scientific">Penicillium italicum</name>
    <name type="common">Blue mold</name>
    <dbReference type="NCBI Taxonomy" id="40296"/>
    <lineage>
        <taxon>Eukaryota</taxon>
        <taxon>Fungi</taxon>
        <taxon>Dikarya</taxon>
        <taxon>Ascomycota</taxon>
        <taxon>Pezizomycotina</taxon>
        <taxon>Eurotiomycetes</taxon>
        <taxon>Eurotiomycetidae</taxon>
        <taxon>Eurotiales</taxon>
        <taxon>Aspergillaceae</taxon>
        <taxon>Penicillium</taxon>
    </lineage>
</organism>
<dbReference type="NCBIfam" id="NF002674">
    <property type="entry name" value="PRK02399.1-2"/>
    <property type="match status" value="1"/>
</dbReference>
<dbReference type="HOGENOM" id="CLU_036813_1_0_1"/>
<dbReference type="CDD" id="cd15488">
    <property type="entry name" value="Tm-1-like"/>
    <property type="match status" value="1"/>
</dbReference>
<dbReference type="InterPro" id="IPR044122">
    <property type="entry name" value="UPF0261_N"/>
</dbReference>
<proteinExistence type="predicted"/>
<name>A0A0A2KDJ4_PENIT</name>
<evidence type="ECO:0000259" key="2">
    <source>
        <dbReference type="Pfam" id="PF23189"/>
    </source>
</evidence>
<evidence type="ECO:0000313" key="4">
    <source>
        <dbReference type="Proteomes" id="UP000030104"/>
    </source>
</evidence>
<keyword evidence="4" id="KW-1185">Reference proteome</keyword>
<dbReference type="PANTHER" id="PTHR31862:SF1">
    <property type="entry name" value="UPF0261 DOMAIN PROTEIN (AFU_ORTHOLOGUE AFUA_1G10120)"/>
    <property type="match status" value="1"/>
</dbReference>
<evidence type="ECO:0000259" key="1">
    <source>
        <dbReference type="Pfam" id="PF06792"/>
    </source>
</evidence>
<dbReference type="Gene3D" id="3.40.50.12030">
    <property type="entry name" value="Uncharacterised protein family UPF0261, NC domain"/>
    <property type="match status" value="1"/>
</dbReference>
<gene>
    <name evidence="3" type="ORF">PITC_041750</name>
</gene>
<dbReference type="Proteomes" id="UP000030104">
    <property type="component" value="Unassembled WGS sequence"/>
</dbReference>
<dbReference type="Pfam" id="PF23189">
    <property type="entry name" value="UPF0261_C"/>
    <property type="match status" value="1"/>
</dbReference>
<dbReference type="Pfam" id="PF06792">
    <property type="entry name" value="UPF0261"/>
    <property type="match status" value="1"/>
</dbReference>
<dbReference type="InterPro" id="IPR051353">
    <property type="entry name" value="Tobamovirus_resist_UPF0261"/>
</dbReference>
<dbReference type="OMA" id="IDCGRQA"/>
<reference evidence="3 4" key="1">
    <citation type="journal article" date="2015" name="Mol. Plant Microbe Interact.">
        <title>Genome, transcriptome, and functional analyses of Penicillium expansum provide new insights into secondary metabolism and pathogenicity.</title>
        <authorList>
            <person name="Ballester A.R."/>
            <person name="Marcet-Houben M."/>
            <person name="Levin E."/>
            <person name="Sela N."/>
            <person name="Selma-Lazaro C."/>
            <person name="Carmona L."/>
            <person name="Wisniewski M."/>
            <person name="Droby S."/>
            <person name="Gonzalez-Candelas L."/>
            <person name="Gabaldon T."/>
        </authorList>
    </citation>
    <scope>NUCLEOTIDE SEQUENCE [LARGE SCALE GENOMIC DNA]</scope>
    <source>
        <strain evidence="3 4">PHI-1</strain>
    </source>
</reference>
<accession>A0A0A2KDJ4</accession>
<dbReference type="Gene3D" id="3.40.50.12020">
    <property type="entry name" value="Uncharacterised protein family UPF0261, NN domain"/>
    <property type="match status" value="1"/>
</dbReference>
<sequence length="449" mass="48662">MPHVILLGTLDTKLAETLYLYNQLKQNATRFSTPLEITLIDCGRQAITDDAITISHTELLSKYAPGDTSGILTHSRGEVIELLISCVSKCVTELLRTTEIHGIIGAGGTGGTSLISSVMRAAAPLGLPKLIVSTVASGNTGPIVGECDITMMYSVVDIAGTNRLLREVLGNAAGAMFGMASTYQHRLGELRTRSAQDNQREEKRIRVGITMFGVTTQCVDRVRHHLEDNYSVEVYVFHATGHGGKAMERLVEEGRLDAILDITTTEICDFIAGGNMSCEKSRLERTLKRGIPNIISVGATDMVNFGPIDTVPQQYRDRKLLVHNPNVTLMRTSAAECREVGAFIFDKLDQFTQDPDMVEVWLPGGGVSSVGTVGSAFEDAEADAALADTLRSGLKDSRIRVVSDERDVNDDGFALDIADRLMALVAKHSCHSKLSRSANGYERSSVSKT</sequence>
<dbReference type="PhylomeDB" id="A0A0A2KDJ4"/>
<dbReference type="STRING" id="40296.A0A0A2KDJ4"/>
<dbReference type="AlphaFoldDB" id="A0A0A2KDJ4"/>
<protein>
    <submittedName>
        <fullName evidence="3">Uncharacterized protein family UPF0261</fullName>
    </submittedName>
</protein>
<dbReference type="OrthoDB" id="10264588at2759"/>
<feature type="domain" description="UPF0261" evidence="2">
    <location>
        <begin position="205"/>
        <end position="424"/>
    </location>
</feature>
<feature type="domain" description="UPF0261" evidence="1">
    <location>
        <begin position="2"/>
        <end position="184"/>
    </location>
</feature>
<dbReference type="EMBL" id="JQGA01001543">
    <property type="protein sequence ID" value="KGO64956.1"/>
    <property type="molecule type" value="Genomic_DNA"/>
</dbReference>
<dbReference type="PIRSF" id="PIRSF033271">
    <property type="entry name" value="UCP033271"/>
    <property type="match status" value="1"/>
</dbReference>
<evidence type="ECO:0000313" key="3">
    <source>
        <dbReference type="EMBL" id="KGO64956.1"/>
    </source>
</evidence>
<dbReference type="InterPro" id="IPR008322">
    <property type="entry name" value="UPF0261"/>
</dbReference>
<dbReference type="InterPro" id="IPR056778">
    <property type="entry name" value="UPF0261_C"/>
</dbReference>
<comment type="caution">
    <text evidence="3">The sequence shown here is derived from an EMBL/GenBank/DDBJ whole genome shotgun (WGS) entry which is preliminary data.</text>
</comment>
<dbReference type="PANTHER" id="PTHR31862">
    <property type="entry name" value="UPF0261 DOMAIN PROTEIN (AFU_ORTHOLOGUE AFUA_1G10120)"/>
    <property type="match status" value="1"/>
</dbReference>